<dbReference type="SUPFAM" id="SSF56300">
    <property type="entry name" value="Metallo-dependent phosphatases"/>
    <property type="match status" value="1"/>
</dbReference>
<comment type="caution">
    <text evidence="1">The sequence shown here is derived from an EMBL/GenBank/DDBJ whole genome shotgun (WGS) entry which is preliminary data.</text>
</comment>
<name>A0AAN5D4H1_9BILA</name>
<organism evidence="1 2">
    <name type="scientific">Pristionchus mayeri</name>
    <dbReference type="NCBI Taxonomy" id="1317129"/>
    <lineage>
        <taxon>Eukaryota</taxon>
        <taxon>Metazoa</taxon>
        <taxon>Ecdysozoa</taxon>
        <taxon>Nematoda</taxon>
        <taxon>Chromadorea</taxon>
        <taxon>Rhabditida</taxon>
        <taxon>Rhabditina</taxon>
        <taxon>Diplogasteromorpha</taxon>
        <taxon>Diplogasteroidea</taxon>
        <taxon>Neodiplogasteridae</taxon>
        <taxon>Pristionchus</taxon>
    </lineage>
</organism>
<dbReference type="AlphaFoldDB" id="A0AAN5D4H1"/>
<dbReference type="Gene3D" id="3.60.21.10">
    <property type="match status" value="1"/>
</dbReference>
<accession>A0AAN5D4H1</accession>
<sequence length="95" mass="10444">YVFSFMSVAHFCDGVLAMHGCTPSKANGKLKDIDETVPKFFWTPFHSTIQHDLLWSDPSWAKGGAGGPKTGELGRGRQIGVSKFDEFLEGNPEVK</sequence>
<evidence type="ECO:0000313" key="2">
    <source>
        <dbReference type="Proteomes" id="UP001328107"/>
    </source>
</evidence>
<evidence type="ECO:0000313" key="1">
    <source>
        <dbReference type="EMBL" id="GMR56216.1"/>
    </source>
</evidence>
<dbReference type="Proteomes" id="UP001328107">
    <property type="component" value="Unassembled WGS sequence"/>
</dbReference>
<dbReference type="EMBL" id="BTRK01000005">
    <property type="protein sequence ID" value="GMR56216.1"/>
    <property type="molecule type" value="Genomic_DNA"/>
</dbReference>
<feature type="non-terminal residue" evidence="1">
    <location>
        <position position="95"/>
    </location>
</feature>
<protein>
    <submittedName>
        <fullName evidence="1">Uncharacterized protein</fullName>
    </submittedName>
</protein>
<proteinExistence type="predicted"/>
<keyword evidence="2" id="KW-1185">Reference proteome</keyword>
<gene>
    <name evidence="1" type="ORF">PMAYCL1PPCAC_26411</name>
</gene>
<reference evidence="2" key="1">
    <citation type="submission" date="2022-10" db="EMBL/GenBank/DDBJ databases">
        <title>Genome assembly of Pristionchus species.</title>
        <authorList>
            <person name="Yoshida K."/>
            <person name="Sommer R.J."/>
        </authorList>
    </citation>
    <scope>NUCLEOTIDE SEQUENCE [LARGE SCALE GENOMIC DNA]</scope>
    <source>
        <strain evidence="2">RS5460</strain>
    </source>
</reference>
<feature type="non-terminal residue" evidence="1">
    <location>
        <position position="1"/>
    </location>
</feature>
<dbReference type="InterPro" id="IPR029052">
    <property type="entry name" value="Metallo-depent_PP-like"/>
</dbReference>